<dbReference type="InterPro" id="IPR011990">
    <property type="entry name" value="TPR-like_helical_dom_sf"/>
</dbReference>
<evidence type="ECO:0000256" key="3">
    <source>
        <dbReference type="ARBA" id="ARBA00022729"/>
    </source>
</evidence>
<dbReference type="InterPro" id="IPR012944">
    <property type="entry name" value="SusD_RagB_dom"/>
</dbReference>
<sequence length="482" mass="54185">MRLIITTLILALTFTSCKKWLDIQPESEISDEVLYSTQEGFQEALIGVYSKCTEEGLYGRELTAGTPEVLAQNYTLTDNDAYYYLKTSKYLYTDADFISRKDNIWQGLYNAIANCNLLLSNIDSKQKIFTGNNYALIKGEALALRAYLHFDLLRMFAPVSPAAKGIPYVTKYSKDITPLSTVGAVLDSVINDLGKAKELLAIDPIISKAYIIGYPTQTDTTLNTEESNPQLFLQNRRHRLNYYAVCGTLARVYLYKNDKANALTNALEVINSKKFPWTNNTDFLAVDDDKKDRILYKELLFGWYIPTLAKSYKNGFFLTGTSGIHLSENAGQSIYETGGAGADDLRYKEWFVSSSGSTSNTLNITKYLHNTDNTATDANLHYMMAPAIRLSEMYYIAAECSNNVDYLNTVRTHRGIGSPVTGDLITALLKECRKEWYGEGQIFYMYKRLNHDIANQNGGNIPASDNIFVLPLPNDEILYGGR</sequence>
<proteinExistence type="inferred from homology"/>
<dbReference type="InterPro" id="IPR033985">
    <property type="entry name" value="SusD-like_N"/>
</dbReference>
<dbReference type="OrthoDB" id="1097962at2"/>
<dbReference type="EMBL" id="QTJV01000009">
    <property type="protein sequence ID" value="RFM32474.1"/>
    <property type="molecule type" value="Genomic_DNA"/>
</dbReference>
<dbReference type="AlphaFoldDB" id="A0A3E1NX99"/>
<evidence type="ECO:0000313" key="9">
    <source>
        <dbReference type="Proteomes" id="UP000261174"/>
    </source>
</evidence>
<comment type="subcellular location">
    <subcellularLocation>
        <location evidence="1">Cell outer membrane</location>
    </subcellularLocation>
</comment>
<comment type="caution">
    <text evidence="8">The sequence shown here is derived from an EMBL/GenBank/DDBJ whole genome shotgun (WGS) entry which is preliminary data.</text>
</comment>
<feature type="domain" description="RagB/SusD" evidence="6">
    <location>
        <begin position="357"/>
        <end position="449"/>
    </location>
</feature>
<evidence type="ECO:0000256" key="1">
    <source>
        <dbReference type="ARBA" id="ARBA00004442"/>
    </source>
</evidence>
<dbReference type="GO" id="GO:0009279">
    <property type="term" value="C:cell outer membrane"/>
    <property type="evidence" value="ECO:0007669"/>
    <property type="project" value="UniProtKB-SubCell"/>
</dbReference>
<accession>A0A3E1NX99</accession>
<gene>
    <name evidence="8" type="ORF">DXN04_22580</name>
</gene>
<evidence type="ECO:0000259" key="6">
    <source>
        <dbReference type="Pfam" id="PF07980"/>
    </source>
</evidence>
<protein>
    <submittedName>
        <fullName evidence="8">RagB/SusD family nutrient uptake outer membrane protein</fullName>
    </submittedName>
</protein>
<keyword evidence="9" id="KW-1185">Reference proteome</keyword>
<evidence type="ECO:0000256" key="5">
    <source>
        <dbReference type="ARBA" id="ARBA00023237"/>
    </source>
</evidence>
<name>A0A3E1NX99_9BACT</name>
<dbReference type="Pfam" id="PF07980">
    <property type="entry name" value="SusD_RagB"/>
    <property type="match status" value="1"/>
</dbReference>
<evidence type="ECO:0000256" key="2">
    <source>
        <dbReference type="ARBA" id="ARBA00006275"/>
    </source>
</evidence>
<dbReference type="Pfam" id="PF14322">
    <property type="entry name" value="SusD-like_3"/>
    <property type="match status" value="1"/>
</dbReference>
<keyword evidence="3" id="KW-0732">Signal</keyword>
<dbReference type="Proteomes" id="UP000261174">
    <property type="component" value="Unassembled WGS sequence"/>
</dbReference>
<keyword evidence="4" id="KW-0472">Membrane</keyword>
<keyword evidence="5" id="KW-0998">Cell outer membrane</keyword>
<dbReference type="SUPFAM" id="SSF48452">
    <property type="entry name" value="TPR-like"/>
    <property type="match status" value="1"/>
</dbReference>
<evidence type="ECO:0000313" key="8">
    <source>
        <dbReference type="EMBL" id="RFM32474.1"/>
    </source>
</evidence>
<organism evidence="8 9">
    <name type="scientific">Chitinophaga silvisoli</name>
    <dbReference type="NCBI Taxonomy" id="2291814"/>
    <lineage>
        <taxon>Bacteria</taxon>
        <taxon>Pseudomonadati</taxon>
        <taxon>Bacteroidota</taxon>
        <taxon>Chitinophagia</taxon>
        <taxon>Chitinophagales</taxon>
        <taxon>Chitinophagaceae</taxon>
        <taxon>Chitinophaga</taxon>
    </lineage>
</organism>
<comment type="similarity">
    <text evidence="2">Belongs to the SusD family.</text>
</comment>
<reference evidence="8 9" key="1">
    <citation type="submission" date="2018-08" db="EMBL/GenBank/DDBJ databases">
        <title>Chitinophaga sp. K20C18050901, a novel bacterium isolated from forest soil.</title>
        <authorList>
            <person name="Wang C."/>
        </authorList>
    </citation>
    <scope>NUCLEOTIDE SEQUENCE [LARGE SCALE GENOMIC DNA]</scope>
    <source>
        <strain evidence="8 9">K20C18050901</strain>
    </source>
</reference>
<evidence type="ECO:0000256" key="4">
    <source>
        <dbReference type="ARBA" id="ARBA00023136"/>
    </source>
</evidence>
<evidence type="ECO:0000259" key="7">
    <source>
        <dbReference type="Pfam" id="PF14322"/>
    </source>
</evidence>
<feature type="domain" description="SusD-like N-terminal" evidence="7">
    <location>
        <begin position="19"/>
        <end position="201"/>
    </location>
</feature>
<dbReference type="RefSeq" id="WP_116855667.1">
    <property type="nucleotide sequence ID" value="NZ_QTJV01000009.1"/>
</dbReference>
<dbReference type="PROSITE" id="PS51257">
    <property type="entry name" value="PROKAR_LIPOPROTEIN"/>
    <property type="match status" value="1"/>
</dbReference>
<dbReference type="Gene3D" id="1.25.40.390">
    <property type="match status" value="2"/>
</dbReference>